<dbReference type="AlphaFoldDB" id="A0AAU9X0C8"/>
<feature type="non-terminal residue" evidence="1">
    <location>
        <position position="1"/>
    </location>
</feature>
<organism evidence="1 2">
    <name type="scientific">Pocillopora meandrina</name>
    <dbReference type="NCBI Taxonomy" id="46732"/>
    <lineage>
        <taxon>Eukaryota</taxon>
        <taxon>Metazoa</taxon>
        <taxon>Cnidaria</taxon>
        <taxon>Anthozoa</taxon>
        <taxon>Hexacorallia</taxon>
        <taxon>Scleractinia</taxon>
        <taxon>Astrocoeniina</taxon>
        <taxon>Pocilloporidae</taxon>
        <taxon>Pocillopora</taxon>
    </lineage>
</organism>
<reference evidence="1 2" key="1">
    <citation type="submission" date="2022-05" db="EMBL/GenBank/DDBJ databases">
        <authorList>
            <consortium name="Genoscope - CEA"/>
            <person name="William W."/>
        </authorList>
    </citation>
    <scope>NUCLEOTIDE SEQUENCE [LARGE SCALE GENOMIC DNA]</scope>
</reference>
<dbReference type="Proteomes" id="UP001159428">
    <property type="component" value="Unassembled WGS sequence"/>
</dbReference>
<keyword evidence="2" id="KW-1185">Reference proteome</keyword>
<accession>A0AAU9X0C8</accession>
<name>A0AAU9X0C8_9CNID</name>
<dbReference type="EMBL" id="CALNXJ010000026">
    <property type="protein sequence ID" value="CAH3132256.1"/>
    <property type="molecule type" value="Genomic_DNA"/>
</dbReference>
<evidence type="ECO:0000313" key="2">
    <source>
        <dbReference type="Proteomes" id="UP001159428"/>
    </source>
</evidence>
<gene>
    <name evidence="1" type="ORF">PMEA_00014604</name>
</gene>
<protein>
    <submittedName>
        <fullName evidence="1">Uncharacterized protein</fullName>
    </submittedName>
</protein>
<proteinExistence type="predicted"/>
<sequence>NIVSHPILEYLLKRLQRVQLAAAGFLLGHYLDIVNPTQTLRSSKETTLKVILELGTFQHSTSNVFNSLPSAARNSVVFQ</sequence>
<evidence type="ECO:0000313" key="1">
    <source>
        <dbReference type="EMBL" id="CAH3132256.1"/>
    </source>
</evidence>
<comment type="caution">
    <text evidence="1">The sequence shown here is derived from an EMBL/GenBank/DDBJ whole genome shotgun (WGS) entry which is preliminary data.</text>
</comment>